<comment type="caution">
    <text evidence="2">The sequence shown here is derived from an EMBL/GenBank/DDBJ whole genome shotgun (WGS) entry which is preliminary data.</text>
</comment>
<name>A0A3A9VW04_9ACTN</name>
<protein>
    <submittedName>
        <fullName evidence="2">DinB family protein</fullName>
    </submittedName>
</protein>
<evidence type="ECO:0000313" key="5">
    <source>
        <dbReference type="Proteomes" id="UP000275024"/>
    </source>
</evidence>
<dbReference type="OrthoDB" id="5022306at2"/>
<evidence type="ECO:0000259" key="1">
    <source>
        <dbReference type="Pfam" id="PF12867"/>
    </source>
</evidence>
<evidence type="ECO:0000313" key="3">
    <source>
        <dbReference type="EMBL" id="RKN14861.1"/>
    </source>
</evidence>
<dbReference type="EMBL" id="RBDX01000037">
    <property type="protein sequence ID" value="RKN04353.1"/>
    <property type="molecule type" value="Genomic_DNA"/>
</dbReference>
<dbReference type="InterPro" id="IPR034660">
    <property type="entry name" value="DinB/YfiT-like"/>
</dbReference>
<reference evidence="4 5" key="1">
    <citation type="submission" date="2018-09" db="EMBL/GenBank/DDBJ databases">
        <title>Streptomyces sp. nov. DS1-2, an endophytic actinomycete isolated from roots of Dendrobium scabrilingue.</title>
        <authorList>
            <person name="Kuncharoen N."/>
            <person name="Kudo T."/>
            <person name="Ohkuma M."/>
            <person name="Yuki M."/>
            <person name="Tanasupawat S."/>
        </authorList>
    </citation>
    <scope>NUCLEOTIDE SEQUENCE [LARGE SCALE GENOMIC DNA]</scope>
    <source>
        <strain evidence="2 5">AZ1-7</strain>
        <strain evidence="3 4">DS1-2</strain>
    </source>
</reference>
<dbReference type="Proteomes" id="UP000268652">
    <property type="component" value="Unassembled WGS sequence"/>
</dbReference>
<accession>A0A3A9VW04</accession>
<keyword evidence="4" id="KW-1185">Reference proteome</keyword>
<evidence type="ECO:0000313" key="4">
    <source>
        <dbReference type="Proteomes" id="UP000268652"/>
    </source>
</evidence>
<dbReference type="EMBL" id="RBDY01000036">
    <property type="protein sequence ID" value="RKN14861.1"/>
    <property type="molecule type" value="Genomic_DNA"/>
</dbReference>
<dbReference type="Proteomes" id="UP000275024">
    <property type="component" value="Unassembled WGS sequence"/>
</dbReference>
<dbReference type="InterPro" id="IPR024775">
    <property type="entry name" value="DinB-like"/>
</dbReference>
<evidence type="ECO:0000313" key="2">
    <source>
        <dbReference type="EMBL" id="RKN04353.1"/>
    </source>
</evidence>
<dbReference type="SUPFAM" id="SSF109854">
    <property type="entry name" value="DinB/YfiT-like putative metalloenzymes"/>
    <property type="match status" value="1"/>
</dbReference>
<proteinExistence type="predicted"/>
<dbReference type="AlphaFoldDB" id="A0A3A9VW04"/>
<gene>
    <name evidence="3" type="ORF">D7318_28450</name>
    <name evidence="2" type="ORF">D7319_28695</name>
</gene>
<dbReference type="Pfam" id="PF12867">
    <property type="entry name" value="DinB_2"/>
    <property type="match status" value="1"/>
</dbReference>
<dbReference type="Gene3D" id="1.20.120.450">
    <property type="entry name" value="dinb family like domain"/>
    <property type="match status" value="1"/>
</dbReference>
<sequence>MARACARVPLVPSVNASRVDLLRWQFDLAWALFAYHLERLDEDDFLWEPGPLCWTVRPVAEGAGGWVPDWSDEEPDPIPVPTIGWISWHIGWWWSVTLDHLEGRTPRDRTEITWPGSGEAAIAWLDELRTAWREKLERLTDEDLDATAPFPWPHDPAHTIAHTLAWLNTELTKNATEIGQLRLIRASQR</sequence>
<organism evidence="2 5">
    <name type="scientific">Streptomyces radicis</name>
    <dbReference type="NCBI Taxonomy" id="1750517"/>
    <lineage>
        <taxon>Bacteria</taxon>
        <taxon>Bacillati</taxon>
        <taxon>Actinomycetota</taxon>
        <taxon>Actinomycetes</taxon>
        <taxon>Kitasatosporales</taxon>
        <taxon>Streptomycetaceae</taxon>
        <taxon>Streptomyces</taxon>
    </lineage>
</organism>
<feature type="domain" description="DinB-like" evidence="1">
    <location>
        <begin position="25"/>
        <end position="176"/>
    </location>
</feature>